<dbReference type="GO" id="GO:0003677">
    <property type="term" value="F:DNA binding"/>
    <property type="evidence" value="ECO:0007669"/>
    <property type="project" value="UniProtKB-KW"/>
</dbReference>
<evidence type="ECO:0000259" key="12">
    <source>
        <dbReference type="SMART" id="SM00487"/>
    </source>
</evidence>
<name>A0A0A1GRU6_9LACO</name>
<keyword evidence="10 11" id="KW-0238">DNA-binding</keyword>
<dbReference type="EC" id="3.1.21.3" evidence="11"/>
<dbReference type="HOGENOM" id="CLU_004848_1_0_9"/>
<dbReference type="InterPro" id="IPR014001">
    <property type="entry name" value="Helicase_ATP-bd"/>
</dbReference>
<reference evidence="13 14" key="1">
    <citation type="submission" date="2014-11" db="EMBL/GenBank/DDBJ databases">
        <title>Complete genome sequence and analysis of Lactobacillus hokkaidonensis LOOC260T.</title>
        <authorList>
            <person name="Tanizawa Y."/>
            <person name="Tohno M."/>
            <person name="Kaminuma E."/>
            <person name="Nakamura Y."/>
            <person name="Arita M."/>
        </authorList>
    </citation>
    <scope>NUCLEOTIDE SEQUENCE [LARGE SCALE GENOMIC DNA]</scope>
    <source>
        <strain evidence="13 14">LOOC260</strain>
    </source>
</reference>
<dbReference type="PANTHER" id="PTHR30195:SF16">
    <property type="entry name" value="TYPE I RESTRICTION ENZYME ENDONUCLEASE SUBUNIT"/>
    <property type="match status" value="1"/>
</dbReference>
<dbReference type="KEGG" id="lho:LOOC260_101010"/>
<keyword evidence="6 11" id="KW-0680">Restriction system</keyword>
<dbReference type="GO" id="GO:0005524">
    <property type="term" value="F:ATP binding"/>
    <property type="evidence" value="ECO:0007669"/>
    <property type="project" value="UniProtKB-KW"/>
</dbReference>
<evidence type="ECO:0000256" key="1">
    <source>
        <dbReference type="ARBA" id="ARBA00000851"/>
    </source>
</evidence>
<dbReference type="Gene3D" id="3.40.50.300">
    <property type="entry name" value="P-loop containing nucleotide triphosphate hydrolases"/>
    <property type="match status" value="2"/>
</dbReference>
<dbReference type="InterPro" id="IPR004473">
    <property type="entry name" value="Restrct_endonuc_typeI_HsdR"/>
</dbReference>
<dbReference type="NCBIfam" id="TIGR00348">
    <property type="entry name" value="hsdR"/>
    <property type="match status" value="1"/>
</dbReference>
<organism evidence="13 14">
    <name type="scientific">Paucilactobacillus hokkaidonensis JCM 18461</name>
    <dbReference type="NCBI Taxonomy" id="1291742"/>
    <lineage>
        <taxon>Bacteria</taxon>
        <taxon>Bacillati</taxon>
        <taxon>Bacillota</taxon>
        <taxon>Bacilli</taxon>
        <taxon>Lactobacillales</taxon>
        <taxon>Lactobacillaceae</taxon>
        <taxon>Paucilactobacillus</taxon>
    </lineage>
</organism>
<feature type="domain" description="Helicase ATP-binding" evidence="12">
    <location>
        <begin position="247"/>
        <end position="441"/>
    </location>
</feature>
<dbReference type="InterPro" id="IPR040980">
    <property type="entry name" value="SWI2_SNF2"/>
</dbReference>
<dbReference type="STRING" id="1291742.LOOC260_101010"/>
<evidence type="ECO:0000256" key="4">
    <source>
        <dbReference type="ARBA" id="ARBA00022722"/>
    </source>
</evidence>
<dbReference type="InterPro" id="IPR022625">
    <property type="entry name" value="TypeI_RM_Rsu_C"/>
</dbReference>
<sequence length="957" mass="110910">MVQEYESEAQLENQFMKRLNAVGYKTVVIRDEQALLNHFRDILNHRNIKNLDSKPLTDTEFSQVLNEMVGSRSLYEIAELLRGSDVQPYGKIAIQRDDNSQVYLEFFDGHDWTNNTYEVTHQITINGKYENRYDVTVLINGLPIVQVELKRRGVDFTQAFNQIIRYRNESFRNLFRFIQIFVVSNGGNSRYFANGDGNLNSNFMFYWTDENNNWLNDIDAFTASFFIPSRLHSLVAKYTIFDKANERMLIMRPYQIYAAEAILKQAQEHPEENGYIWHTTGSGKTITSFKASQLLSRETDATKVIFMIDRSDLDLQTAKNFNSYLPKSVSNQPALDRTENTYSLVRQLQSNDSPLIITTIQKLNNAVSGSRYKDVLTPFHDQRVIFIEDEAHRSQFGEMRKNINQWFKNAEHFGFTGTPIFAKNVGADGRTTETLYDKELHKYLIKDAIRDENVLGFSIQYIGTIKGKNIAVDDEKVPGINTKEVYESDERLRLIVQHILLNHDQITSNKKYNSILTVSSTAMALKYYQMFNELDPKHHVNVTTIFTWAANEDDAQEKQEQDVTSSRHGLDKVIDDYNNQYKTSFSTNHFADYFADVSKRMKEHSDRTPDDNIDVLIVVNMFLTGFDSPKLSTLYIDKNLRWQGLIQAFSRTNRIEKKTKPFGNIISYRNIKKETDDAVKLFSAGSQEDFFVPTYDELAGKFADAITNLHQVVSTPNDVDRLYDLGDEELKKFVLSFRDILKTYNKIRVYDDFSWNKVKDNEFTAQDMESYRGKYFDAYHHIQEHTDTKGEKASVLEDIDFQIELLETDKIDVQYIVNLIKTINLDSKDNTDADREKIKRLLDNADSMELKSKADLLAAFLDEVVPQLDPDANVGTALNQYLAKKRNEEIYRFAEETKVSTDELNEQIASYDFYGHTDSQKMTDALSNAGYSFKEKINLKKKIRTFVLNTIDRFTMS</sequence>
<dbReference type="Pfam" id="PF18766">
    <property type="entry name" value="SWI2_SNF2"/>
    <property type="match status" value="1"/>
</dbReference>
<dbReference type="Pfam" id="PF04313">
    <property type="entry name" value="HSDR_N"/>
    <property type="match status" value="1"/>
</dbReference>
<dbReference type="PANTHER" id="PTHR30195">
    <property type="entry name" value="TYPE I SITE-SPECIFIC DEOXYRIBONUCLEASE PROTEIN SUBUNIT M AND R"/>
    <property type="match status" value="1"/>
</dbReference>
<keyword evidence="4" id="KW-0540">Nuclease</keyword>
<dbReference type="SMART" id="SM00487">
    <property type="entry name" value="DEXDc"/>
    <property type="match status" value="1"/>
</dbReference>
<evidence type="ECO:0000256" key="9">
    <source>
        <dbReference type="ARBA" id="ARBA00022840"/>
    </source>
</evidence>
<evidence type="ECO:0000256" key="10">
    <source>
        <dbReference type="ARBA" id="ARBA00023125"/>
    </source>
</evidence>
<dbReference type="Gene3D" id="3.90.1570.50">
    <property type="match status" value="1"/>
</dbReference>
<dbReference type="CDD" id="cd18800">
    <property type="entry name" value="SF2_C_EcoR124I-like"/>
    <property type="match status" value="1"/>
</dbReference>
<dbReference type="Pfam" id="PF12008">
    <property type="entry name" value="EcoR124_C"/>
    <property type="match status" value="1"/>
</dbReference>
<dbReference type="GO" id="GO:0009307">
    <property type="term" value="P:DNA restriction-modification system"/>
    <property type="evidence" value="ECO:0007669"/>
    <property type="project" value="UniProtKB-KW"/>
</dbReference>
<dbReference type="InterPro" id="IPR027417">
    <property type="entry name" value="P-loop_NTPase"/>
</dbReference>
<accession>A0A0A1GRU6</accession>
<comment type="subunit">
    <text evidence="3 11">The type I restriction/modification system is composed of three polypeptides R, M and S.</text>
</comment>
<comment type="similarity">
    <text evidence="2 11">Belongs to the HsdR family.</text>
</comment>
<evidence type="ECO:0000256" key="7">
    <source>
        <dbReference type="ARBA" id="ARBA00022759"/>
    </source>
</evidence>
<dbReference type="CDD" id="cd22332">
    <property type="entry name" value="HsdR_N"/>
    <property type="match status" value="1"/>
</dbReference>
<keyword evidence="5 11" id="KW-0547">Nucleotide-binding</keyword>
<comment type="catalytic activity">
    <reaction evidence="1 11">
        <text>Endonucleolytic cleavage of DNA to give random double-stranded fragments with terminal 5'-phosphates, ATP is simultaneously hydrolyzed.</text>
        <dbReference type="EC" id="3.1.21.3"/>
    </reaction>
</comment>
<comment type="function">
    <text evidence="11">Subunit R is required for both nuclease and ATPase activities, but not for modification.</text>
</comment>
<dbReference type="InterPro" id="IPR055180">
    <property type="entry name" value="HsdR_RecA-like_helicase_dom_2"/>
</dbReference>
<dbReference type="InterPro" id="IPR051268">
    <property type="entry name" value="Type-I_R_enzyme_R_subunit"/>
</dbReference>
<evidence type="ECO:0000313" key="13">
    <source>
        <dbReference type="EMBL" id="BAP84680.1"/>
    </source>
</evidence>
<evidence type="ECO:0000256" key="11">
    <source>
        <dbReference type="RuleBase" id="RU364115"/>
    </source>
</evidence>
<dbReference type="Proteomes" id="UP000031620">
    <property type="component" value="Chromosome"/>
</dbReference>
<proteinExistence type="inferred from homology"/>
<dbReference type="REBASE" id="97119">
    <property type="entry name" value="LhoC260ORF101020P"/>
</dbReference>
<gene>
    <name evidence="13" type="ORF">LOOC260_101010</name>
</gene>
<keyword evidence="7" id="KW-0255">Endonuclease</keyword>
<evidence type="ECO:0000256" key="2">
    <source>
        <dbReference type="ARBA" id="ARBA00008598"/>
    </source>
</evidence>
<evidence type="ECO:0000256" key="8">
    <source>
        <dbReference type="ARBA" id="ARBA00022801"/>
    </source>
</evidence>
<dbReference type="SUPFAM" id="SSF52540">
    <property type="entry name" value="P-loop containing nucleoside triphosphate hydrolases"/>
    <property type="match status" value="1"/>
</dbReference>
<dbReference type="AlphaFoldDB" id="A0A0A1GRU6"/>
<keyword evidence="9 11" id="KW-0067">ATP-binding</keyword>
<dbReference type="RefSeq" id="WP_041092101.1">
    <property type="nucleotide sequence ID" value="NZ_AP014680.1"/>
</dbReference>
<dbReference type="GO" id="GO:0009035">
    <property type="term" value="F:type I site-specific deoxyribonuclease activity"/>
    <property type="evidence" value="ECO:0007669"/>
    <property type="project" value="UniProtKB-EC"/>
</dbReference>
<evidence type="ECO:0000256" key="6">
    <source>
        <dbReference type="ARBA" id="ARBA00022747"/>
    </source>
</evidence>
<keyword evidence="8 11" id="KW-0378">Hydrolase</keyword>
<dbReference type="EMBL" id="AP014680">
    <property type="protein sequence ID" value="BAP84680.1"/>
    <property type="molecule type" value="Genomic_DNA"/>
</dbReference>
<evidence type="ECO:0000256" key="5">
    <source>
        <dbReference type="ARBA" id="ARBA00022741"/>
    </source>
</evidence>
<evidence type="ECO:0000313" key="14">
    <source>
        <dbReference type="Proteomes" id="UP000031620"/>
    </source>
</evidence>
<dbReference type="Pfam" id="PF22679">
    <property type="entry name" value="T1R_D3-like"/>
    <property type="match status" value="1"/>
</dbReference>
<evidence type="ECO:0000256" key="3">
    <source>
        <dbReference type="ARBA" id="ARBA00011296"/>
    </source>
</evidence>
<dbReference type="InterPro" id="IPR007409">
    <property type="entry name" value="Restrct_endonuc_type1_HsdR_N"/>
</dbReference>
<protein>
    <recommendedName>
        <fullName evidence="11">Type I restriction enzyme endonuclease subunit</fullName>
        <shortName evidence="11">R protein</shortName>
        <ecNumber evidence="11">3.1.21.3</ecNumber>
    </recommendedName>
    <alternativeName>
        <fullName evidence="11">Type-1 restriction enzyme R protein</fullName>
    </alternativeName>
</protein>